<name>A0A1R3G100_9ROSI</name>
<protein>
    <submittedName>
        <fullName evidence="1">Uncharacterized protein</fullName>
    </submittedName>
</protein>
<organism evidence="1 2">
    <name type="scientific">Corchorus olitorius</name>
    <dbReference type="NCBI Taxonomy" id="93759"/>
    <lineage>
        <taxon>Eukaryota</taxon>
        <taxon>Viridiplantae</taxon>
        <taxon>Streptophyta</taxon>
        <taxon>Embryophyta</taxon>
        <taxon>Tracheophyta</taxon>
        <taxon>Spermatophyta</taxon>
        <taxon>Magnoliopsida</taxon>
        <taxon>eudicotyledons</taxon>
        <taxon>Gunneridae</taxon>
        <taxon>Pentapetalae</taxon>
        <taxon>rosids</taxon>
        <taxon>malvids</taxon>
        <taxon>Malvales</taxon>
        <taxon>Malvaceae</taxon>
        <taxon>Grewioideae</taxon>
        <taxon>Apeibeae</taxon>
        <taxon>Corchorus</taxon>
    </lineage>
</organism>
<evidence type="ECO:0000313" key="1">
    <source>
        <dbReference type="EMBL" id="OMO51754.1"/>
    </source>
</evidence>
<sequence>MESGRSREDESVKREILFLGRLAQLCVSSARGEMSKVWEGSLMCELRSSVVSDDL</sequence>
<dbReference type="Proteomes" id="UP000187203">
    <property type="component" value="Unassembled WGS sequence"/>
</dbReference>
<dbReference type="AlphaFoldDB" id="A0A1R3G100"/>
<proteinExistence type="predicted"/>
<reference evidence="2" key="1">
    <citation type="submission" date="2013-09" db="EMBL/GenBank/DDBJ databases">
        <title>Corchorus olitorius genome sequencing.</title>
        <authorList>
            <person name="Alam M."/>
            <person name="Haque M.S."/>
            <person name="Islam M.S."/>
            <person name="Emdad E.M."/>
            <person name="Islam M.M."/>
            <person name="Ahmed B."/>
            <person name="Halim A."/>
            <person name="Hossen Q.M.M."/>
            <person name="Hossain M.Z."/>
            <person name="Ahmed R."/>
            <person name="Khan M.M."/>
            <person name="Islam R."/>
            <person name="Rashid M.M."/>
            <person name="Khan S.A."/>
            <person name="Rahman M.S."/>
            <person name="Alam M."/>
            <person name="Yahiya A.S."/>
            <person name="Khan M.S."/>
            <person name="Azam M.S."/>
            <person name="Haque T."/>
            <person name="Lashkar M.Z.H."/>
            <person name="Akhand A.I."/>
            <person name="Morshed G."/>
            <person name="Roy S."/>
            <person name="Uddin K.S."/>
            <person name="Rabeya T."/>
            <person name="Hossain A.S."/>
            <person name="Chowdhury A."/>
            <person name="Snigdha A.R."/>
            <person name="Mortoza M.S."/>
            <person name="Matin S.A."/>
            <person name="Hoque S.M.E."/>
            <person name="Islam M.K."/>
            <person name="Roy D.K."/>
            <person name="Haider R."/>
            <person name="Moosa M.M."/>
            <person name="Elias S.M."/>
            <person name="Hasan A.M."/>
            <person name="Jahan S."/>
            <person name="Shafiuddin M."/>
            <person name="Mahmood N."/>
            <person name="Shommy N.S."/>
        </authorList>
    </citation>
    <scope>NUCLEOTIDE SEQUENCE [LARGE SCALE GENOMIC DNA]</scope>
    <source>
        <strain evidence="2">cv. O-4</strain>
    </source>
</reference>
<accession>A0A1R3G100</accession>
<evidence type="ECO:0000313" key="2">
    <source>
        <dbReference type="Proteomes" id="UP000187203"/>
    </source>
</evidence>
<keyword evidence="2" id="KW-1185">Reference proteome</keyword>
<comment type="caution">
    <text evidence="1">The sequence shown here is derived from an EMBL/GenBank/DDBJ whole genome shotgun (WGS) entry which is preliminary data.</text>
</comment>
<gene>
    <name evidence="1" type="ORF">COLO4_37529</name>
</gene>
<dbReference type="EMBL" id="AWUE01024056">
    <property type="protein sequence ID" value="OMO51754.1"/>
    <property type="molecule type" value="Genomic_DNA"/>
</dbReference>